<organism evidence="9 10">
    <name type="scientific">Tetrahymena thermophila (strain SB210)</name>
    <dbReference type="NCBI Taxonomy" id="312017"/>
    <lineage>
        <taxon>Eukaryota</taxon>
        <taxon>Sar</taxon>
        <taxon>Alveolata</taxon>
        <taxon>Ciliophora</taxon>
        <taxon>Intramacronucleata</taxon>
        <taxon>Oligohymenophorea</taxon>
        <taxon>Hymenostomatida</taxon>
        <taxon>Tetrahymenina</taxon>
        <taxon>Tetrahymenidae</taxon>
        <taxon>Tetrahymena</taxon>
    </lineage>
</organism>
<feature type="compositionally biased region" description="Polar residues" evidence="7">
    <location>
        <begin position="690"/>
        <end position="702"/>
    </location>
</feature>
<dbReference type="Pfam" id="PF00069">
    <property type="entry name" value="Pkinase"/>
    <property type="match status" value="1"/>
</dbReference>
<dbReference type="CDD" id="cd07833">
    <property type="entry name" value="STKc_CDKL"/>
    <property type="match status" value="1"/>
</dbReference>
<keyword evidence="2" id="KW-0808">Transferase</keyword>
<feature type="region of interest" description="Disordered" evidence="7">
    <location>
        <begin position="690"/>
        <end position="711"/>
    </location>
</feature>
<feature type="compositionally biased region" description="Basic and acidic residues" evidence="7">
    <location>
        <begin position="495"/>
        <end position="505"/>
    </location>
</feature>
<evidence type="ECO:0000256" key="4">
    <source>
        <dbReference type="ARBA" id="ARBA00022777"/>
    </source>
</evidence>
<feature type="domain" description="Protein kinase" evidence="8">
    <location>
        <begin position="4"/>
        <end position="288"/>
    </location>
</feature>
<feature type="binding site" evidence="6">
    <location>
        <position position="34"/>
    </location>
    <ligand>
        <name>ATP</name>
        <dbReference type="ChEBI" id="CHEBI:30616"/>
    </ligand>
</feature>
<keyword evidence="5 6" id="KW-0067">ATP-binding</keyword>
<keyword evidence="4 9" id="KW-0418">Kinase</keyword>
<dbReference type="PANTHER" id="PTHR24055">
    <property type="entry name" value="MITOGEN-ACTIVATED PROTEIN KINASE"/>
    <property type="match status" value="1"/>
</dbReference>
<reference evidence="10" key="1">
    <citation type="journal article" date="2006" name="PLoS Biol.">
        <title>Macronuclear genome sequence of the ciliate Tetrahymena thermophila, a model eukaryote.</title>
        <authorList>
            <person name="Eisen J.A."/>
            <person name="Coyne R.S."/>
            <person name="Wu M."/>
            <person name="Wu D."/>
            <person name="Thiagarajan M."/>
            <person name="Wortman J.R."/>
            <person name="Badger J.H."/>
            <person name="Ren Q."/>
            <person name="Amedeo P."/>
            <person name="Jones K.M."/>
            <person name="Tallon L.J."/>
            <person name="Delcher A.L."/>
            <person name="Salzberg S.L."/>
            <person name="Silva J.C."/>
            <person name="Haas B.J."/>
            <person name="Majoros W.H."/>
            <person name="Farzad M."/>
            <person name="Carlton J.M."/>
            <person name="Smith R.K. Jr."/>
            <person name="Garg J."/>
            <person name="Pearlman R.E."/>
            <person name="Karrer K.M."/>
            <person name="Sun L."/>
            <person name="Manning G."/>
            <person name="Elde N.C."/>
            <person name="Turkewitz A.P."/>
            <person name="Asai D.J."/>
            <person name="Wilkes D.E."/>
            <person name="Wang Y."/>
            <person name="Cai H."/>
            <person name="Collins K."/>
            <person name="Stewart B.A."/>
            <person name="Lee S.R."/>
            <person name="Wilamowska K."/>
            <person name="Weinberg Z."/>
            <person name="Ruzzo W.L."/>
            <person name="Wloga D."/>
            <person name="Gaertig J."/>
            <person name="Frankel J."/>
            <person name="Tsao C.-C."/>
            <person name="Gorovsky M.A."/>
            <person name="Keeling P.J."/>
            <person name="Waller R.F."/>
            <person name="Patron N.J."/>
            <person name="Cherry J.M."/>
            <person name="Stover N.A."/>
            <person name="Krieger C.J."/>
            <person name="del Toro C."/>
            <person name="Ryder H.F."/>
            <person name="Williamson S.C."/>
            <person name="Barbeau R.A."/>
            <person name="Hamilton E.P."/>
            <person name="Orias E."/>
        </authorList>
    </citation>
    <scope>NUCLEOTIDE SEQUENCE [LARGE SCALE GENOMIC DNA]</scope>
    <source>
        <strain evidence="10">SB210</strain>
    </source>
</reference>
<feature type="compositionally biased region" description="Basic and acidic residues" evidence="7">
    <location>
        <begin position="307"/>
        <end position="318"/>
    </location>
</feature>
<evidence type="ECO:0000256" key="3">
    <source>
        <dbReference type="ARBA" id="ARBA00022741"/>
    </source>
</evidence>
<evidence type="ECO:0000256" key="7">
    <source>
        <dbReference type="SAM" id="MobiDB-lite"/>
    </source>
</evidence>
<dbReference type="GO" id="GO:0005524">
    <property type="term" value="F:ATP binding"/>
    <property type="evidence" value="ECO:0007669"/>
    <property type="project" value="UniProtKB-UniRule"/>
</dbReference>
<dbReference type="FunFam" id="3.30.200.20:FF:001093">
    <property type="entry name" value="Cyclin-dependent kinase-like 5"/>
    <property type="match status" value="1"/>
</dbReference>
<keyword evidence="3 6" id="KW-0547">Nucleotide-binding</keyword>
<dbReference type="AlphaFoldDB" id="Q22T35"/>
<dbReference type="Proteomes" id="UP000009168">
    <property type="component" value="Unassembled WGS sequence"/>
</dbReference>
<keyword evidence="10" id="KW-1185">Reference proteome</keyword>
<evidence type="ECO:0000313" key="9">
    <source>
        <dbReference type="EMBL" id="EAR88603.2"/>
    </source>
</evidence>
<dbReference type="FunFam" id="1.10.510.10:FF:000624">
    <property type="entry name" value="Mitogen-activated protein kinase"/>
    <property type="match status" value="1"/>
</dbReference>
<dbReference type="SUPFAM" id="SSF56112">
    <property type="entry name" value="Protein kinase-like (PK-like)"/>
    <property type="match status" value="1"/>
</dbReference>
<dbReference type="PROSITE" id="PS00108">
    <property type="entry name" value="PROTEIN_KINASE_ST"/>
    <property type="match status" value="1"/>
</dbReference>
<dbReference type="PROSITE" id="PS00107">
    <property type="entry name" value="PROTEIN_KINASE_ATP"/>
    <property type="match status" value="1"/>
</dbReference>
<sequence>MNKYEVKGVVGEGAYGVVLKCMNKENGEYVAIKKFKESDEDEVVKKTTLREVKILRMLKQENIVQLREAFRRKGKLYLVFEYVENNLLEILEERPNGLDQDDVRKYIYQLCKSISYCNSMDIIHRDIKPENLLISKDGTLKLCDFGFARVLPQKGGNLTDYVATRWYRAPELLLGYTDYGKEVDMWAVGCIMGELTDGQPLFPGQNEIDQLYVIQKVLGPLTAEQQEVFLKHPGFLGVKLPEISKPETIEKRYLGKLSKKALSFMKNLLKMDPSQRMSADEALQHPYFDGIRDKEIQQTIKHGRIEERVESATIKEPKQINQNGTNSGFYNQQTQNASTIKPKDKPPQQQAIPPKNQTQQPPLGSNKQKALQQQPDQQQQRVNNFVKNGVRQEKNTPSHENNRIIKKDIYPHPQINFMQSSYSNIPDIYIKTKNAQNQQYNYEIQENYQPDFHNEDPDDSQQPSVPQVLIRNDTHGNHNNMVNVSIEDNTPYSKFNERNKSKENIIPKGKKKKSQMSNIENFYQDNAENSNNQEEDAEGRKSPLLTNNKLYGTSVAQQKKFRFNVMAQNIQQNEEAQEYPRQQSRANSRSKFYKNGQLQKNANYVSSQQMNVLLHTEEGPDYEEKGLNLNSNTNNNNMNVNNNNISSQNMMEQQVMGNEIFQSTSQLPYIQQSSSNYNPNFKFYNMYHQQQKQTQKPSGKMSTQHNNNTNQNMNYDQYTYSMHPYDQQDQEMKNLNIIYNNNTYNYNINNSPLWNSISKKKI</sequence>
<dbReference type="InterPro" id="IPR000719">
    <property type="entry name" value="Prot_kinase_dom"/>
</dbReference>
<proteinExistence type="predicted"/>
<accession>Q22T35</accession>
<evidence type="ECO:0000313" key="10">
    <source>
        <dbReference type="Proteomes" id="UP000009168"/>
    </source>
</evidence>
<feature type="compositionally biased region" description="Polar residues" evidence="7">
    <location>
        <begin position="319"/>
        <end position="339"/>
    </location>
</feature>
<dbReference type="Gene3D" id="1.10.510.10">
    <property type="entry name" value="Transferase(Phosphotransferase) domain 1"/>
    <property type="match status" value="1"/>
</dbReference>
<dbReference type="Gene3D" id="3.30.200.20">
    <property type="entry name" value="Phosphorylase Kinase, domain 1"/>
    <property type="match status" value="1"/>
</dbReference>
<dbReference type="InterPro" id="IPR017441">
    <property type="entry name" value="Protein_kinase_ATP_BS"/>
</dbReference>
<dbReference type="InterPro" id="IPR050117">
    <property type="entry name" value="MAPK"/>
</dbReference>
<dbReference type="PROSITE" id="PS50011">
    <property type="entry name" value="PROTEIN_KINASE_DOM"/>
    <property type="match status" value="1"/>
</dbReference>
<evidence type="ECO:0000256" key="6">
    <source>
        <dbReference type="PROSITE-ProRule" id="PRU10141"/>
    </source>
</evidence>
<dbReference type="KEGG" id="tet:TTHERM_00185770"/>
<dbReference type="OrthoDB" id="548217at2759"/>
<feature type="region of interest" description="Disordered" evidence="7">
    <location>
        <begin position="471"/>
        <end position="548"/>
    </location>
</feature>
<feature type="compositionally biased region" description="Polar residues" evidence="7">
    <location>
        <begin position="477"/>
        <end position="493"/>
    </location>
</feature>
<name>Q22T35_TETTS</name>
<dbReference type="RefSeq" id="XP_001008848.2">
    <property type="nucleotide sequence ID" value="XM_001008848.2"/>
</dbReference>
<dbReference type="SMART" id="SM00220">
    <property type="entry name" value="S_TKc"/>
    <property type="match status" value="1"/>
</dbReference>
<dbReference type="GeneID" id="7844317"/>
<dbReference type="InParanoid" id="Q22T35"/>
<evidence type="ECO:0000256" key="2">
    <source>
        <dbReference type="ARBA" id="ARBA00022679"/>
    </source>
</evidence>
<dbReference type="GO" id="GO:0004674">
    <property type="term" value="F:protein serine/threonine kinase activity"/>
    <property type="evidence" value="ECO:0007669"/>
    <property type="project" value="UniProtKB-KW"/>
</dbReference>
<dbReference type="InterPro" id="IPR008271">
    <property type="entry name" value="Ser/Thr_kinase_AS"/>
</dbReference>
<protein>
    <submittedName>
        <fullName evidence="9">Cyclin-dependent kinase-like Serine/Threonine kinase family protein</fullName>
    </submittedName>
</protein>
<keyword evidence="1" id="KW-0723">Serine/threonine-protein kinase</keyword>
<dbReference type="EMBL" id="GG662840">
    <property type="protein sequence ID" value="EAR88603.2"/>
    <property type="molecule type" value="Genomic_DNA"/>
</dbReference>
<dbReference type="eggNOG" id="KOG0593">
    <property type="taxonomic scope" value="Eukaryota"/>
</dbReference>
<gene>
    <name evidence="9" type="ORF">TTHERM_00185770</name>
</gene>
<feature type="region of interest" description="Disordered" evidence="7">
    <location>
        <begin position="307"/>
        <end position="379"/>
    </location>
</feature>
<evidence type="ECO:0000259" key="8">
    <source>
        <dbReference type="PROSITE" id="PS50011"/>
    </source>
</evidence>
<evidence type="ECO:0000256" key="1">
    <source>
        <dbReference type="ARBA" id="ARBA00022527"/>
    </source>
</evidence>
<evidence type="ECO:0000256" key="5">
    <source>
        <dbReference type="ARBA" id="ARBA00022840"/>
    </source>
</evidence>
<feature type="compositionally biased region" description="Low complexity" evidence="7">
    <location>
        <begin position="368"/>
        <end position="379"/>
    </location>
</feature>
<feature type="compositionally biased region" description="Polar residues" evidence="7">
    <location>
        <begin position="347"/>
        <end position="367"/>
    </location>
</feature>
<dbReference type="InterPro" id="IPR011009">
    <property type="entry name" value="Kinase-like_dom_sf"/>
</dbReference>
<dbReference type="HOGENOM" id="CLU_363127_0_0_1"/>
<feature type="compositionally biased region" description="Polar residues" evidence="7">
    <location>
        <begin position="515"/>
        <end position="532"/>
    </location>
</feature>